<dbReference type="RefSeq" id="WP_105037152.1">
    <property type="nucleotide sequence ID" value="NZ_PPSL01000001.1"/>
</dbReference>
<sequence>MQIQELTNLIPAELSDNSRVWVYQSSRAFIEKEANEVNEQLFQFYSQWQAHGAPVKGWAKLLFGQFVVIIADESDVTVSGCSTDSSVRVIKSLERQYDVNFFDRMMLTFLRKGKADMLPMSQVQYAIDKGFIDGSTLLFNNLVETKRELLDKWLIPVANSWLADRVNLNMAN</sequence>
<name>A0A2S7T000_9BACT</name>
<keyword evidence="2" id="KW-1185">Reference proteome</keyword>
<evidence type="ECO:0000313" key="1">
    <source>
        <dbReference type="EMBL" id="PQJ12268.1"/>
    </source>
</evidence>
<evidence type="ECO:0000313" key="2">
    <source>
        <dbReference type="Proteomes" id="UP000239872"/>
    </source>
</evidence>
<dbReference type="OrthoDB" id="978691at2"/>
<gene>
    <name evidence="1" type="ORF">CJD36_000480</name>
</gene>
<reference evidence="1 2" key="1">
    <citation type="submission" date="2018-01" db="EMBL/GenBank/DDBJ databases">
        <title>A novel member of the phylum Bacteroidetes isolated from glacier ice.</title>
        <authorList>
            <person name="Liu Q."/>
            <person name="Xin Y.-H."/>
        </authorList>
    </citation>
    <scope>NUCLEOTIDE SEQUENCE [LARGE SCALE GENOMIC DNA]</scope>
    <source>
        <strain evidence="1 2">RB1R16</strain>
    </source>
</reference>
<comment type="caution">
    <text evidence="1">The sequence shown here is derived from an EMBL/GenBank/DDBJ whole genome shotgun (WGS) entry which is preliminary data.</text>
</comment>
<organism evidence="1 2">
    <name type="scientific">Flavipsychrobacter stenotrophus</name>
    <dbReference type="NCBI Taxonomy" id="2077091"/>
    <lineage>
        <taxon>Bacteria</taxon>
        <taxon>Pseudomonadati</taxon>
        <taxon>Bacteroidota</taxon>
        <taxon>Chitinophagia</taxon>
        <taxon>Chitinophagales</taxon>
        <taxon>Chitinophagaceae</taxon>
        <taxon>Flavipsychrobacter</taxon>
    </lineage>
</organism>
<dbReference type="AlphaFoldDB" id="A0A2S7T000"/>
<accession>A0A2S7T000</accession>
<evidence type="ECO:0008006" key="3">
    <source>
        <dbReference type="Google" id="ProtNLM"/>
    </source>
</evidence>
<dbReference type="EMBL" id="PPSL01000001">
    <property type="protein sequence ID" value="PQJ12268.1"/>
    <property type="molecule type" value="Genomic_DNA"/>
</dbReference>
<dbReference type="Proteomes" id="UP000239872">
    <property type="component" value="Unassembled WGS sequence"/>
</dbReference>
<proteinExistence type="predicted"/>
<protein>
    <recommendedName>
        <fullName evidence="3">ABC transporter ATPase</fullName>
    </recommendedName>
</protein>